<dbReference type="UniPathway" id="UPA00098">
    <property type="reaction ID" value="UER00361"/>
</dbReference>
<keyword evidence="10" id="KW-1185">Reference proteome</keyword>
<protein>
    <recommendedName>
        <fullName evidence="4 5">Pyrroline-5-carboxylate reductase</fullName>
        <shortName evidence="4">P5C reductase</shortName>
        <shortName evidence="4">P5CR</shortName>
        <ecNumber evidence="4 5">1.5.1.2</ecNumber>
    </recommendedName>
    <alternativeName>
        <fullName evidence="4">PCA reductase</fullName>
    </alternativeName>
</protein>
<dbReference type="NCBIfam" id="TIGR00112">
    <property type="entry name" value="proC"/>
    <property type="match status" value="1"/>
</dbReference>
<accession>A0A4T0V434</accession>
<dbReference type="InterPro" id="IPR029036">
    <property type="entry name" value="P5CR_dimer"/>
</dbReference>
<comment type="caution">
    <text evidence="9">The sequence shown here is derived from an EMBL/GenBank/DDBJ whole genome shotgun (WGS) entry which is preliminary data.</text>
</comment>
<dbReference type="FunFam" id="1.10.3730.10:FF:000001">
    <property type="entry name" value="Pyrroline-5-carboxylate reductase"/>
    <property type="match status" value="1"/>
</dbReference>
<dbReference type="InterPro" id="IPR036291">
    <property type="entry name" value="NAD(P)-bd_dom_sf"/>
</dbReference>
<evidence type="ECO:0000259" key="7">
    <source>
        <dbReference type="Pfam" id="PF03807"/>
    </source>
</evidence>
<dbReference type="Pfam" id="PF03807">
    <property type="entry name" value="F420_oxidored"/>
    <property type="match status" value="1"/>
</dbReference>
<keyword evidence="2 4" id="KW-0521">NADP</keyword>
<reference evidence="9 10" key="1">
    <citation type="submission" date="2019-04" db="EMBL/GenBank/DDBJ databases">
        <title>Crenobacter sp. nov.</title>
        <authorList>
            <person name="Shi S."/>
        </authorList>
    </citation>
    <scope>NUCLEOTIDE SEQUENCE [LARGE SCALE GENOMIC DNA]</scope>
    <source>
        <strain evidence="9 10">GY 70310</strain>
    </source>
</reference>
<comment type="subcellular location">
    <subcellularLocation>
        <location evidence="4">Cytoplasm</location>
    </subcellularLocation>
</comment>
<comment type="catalytic activity">
    <reaction evidence="4">
        <text>L-proline + NAD(+) = (S)-1-pyrroline-5-carboxylate + NADH + 2 H(+)</text>
        <dbReference type="Rhea" id="RHEA:14105"/>
        <dbReference type="ChEBI" id="CHEBI:15378"/>
        <dbReference type="ChEBI" id="CHEBI:17388"/>
        <dbReference type="ChEBI" id="CHEBI:57540"/>
        <dbReference type="ChEBI" id="CHEBI:57945"/>
        <dbReference type="ChEBI" id="CHEBI:60039"/>
        <dbReference type="EC" id="1.5.1.2"/>
    </reaction>
</comment>
<keyword evidence="4" id="KW-0963">Cytoplasm</keyword>
<sequence>MNITFIGGGNMAAAIVAGLAREGGHRIRVVEPDAAKGAQLAADYGVAALESAPAAFGQDEVVVLAVKPQVLREVCTQLAGKLDGALVVSIAAGIRADALSRWLSGHSRIVRVMPNTPAMVGKGMSGLFAAPAVDEADRTAAETVMRAVGDTLWLDDEAGIDDITCISGSGPAYVFYFMESMMEAATAAGFDEAEARRLVLATFDGAVELARNSLLPVATLRQNVMSKGGTTERAIARFDAEGVKAAIKAGAEDCRLRSIEMGNELGRD</sequence>
<comment type="function">
    <text evidence="4">Catalyzes the reduction of 1-pyrroline-5-carboxylate (PCA) to L-proline.</text>
</comment>
<evidence type="ECO:0000256" key="1">
    <source>
        <dbReference type="ARBA" id="ARBA00005525"/>
    </source>
</evidence>
<dbReference type="EC" id="1.5.1.2" evidence="4 5"/>
<feature type="binding site" evidence="6">
    <location>
        <begin position="6"/>
        <end position="11"/>
    </location>
    <ligand>
        <name>NADP(+)</name>
        <dbReference type="ChEBI" id="CHEBI:58349"/>
    </ligand>
</feature>
<feature type="domain" description="Pyrroline-5-carboxylate reductase catalytic N-terminal" evidence="7">
    <location>
        <begin position="3"/>
        <end position="93"/>
    </location>
</feature>
<dbReference type="GO" id="GO:0055129">
    <property type="term" value="P:L-proline biosynthetic process"/>
    <property type="evidence" value="ECO:0007669"/>
    <property type="project" value="UniProtKB-UniRule"/>
</dbReference>
<dbReference type="EMBL" id="STGJ01000002">
    <property type="protein sequence ID" value="TIC86005.1"/>
    <property type="molecule type" value="Genomic_DNA"/>
</dbReference>
<keyword evidence="3 4" id="KW-0560">Oxidoreductase</keyword>
<comment type="similarity">
    <text evidence="1 4">Belongs to the pyrroline-5-carboxylate reductase family.</text>
</comment>
<evidence type="ECO:0000256" key="2">
    <source>
        <dbReference type="ARBA" id="ARBA00022857"/>
    </source>
</evidence>
<dbReference type="PANTHER" id="PTHR11645:SF0">
    <property type="entry name" value="PYRROLINE-5-CARBOXYLATE REDUCTASE 3"/>
    <property type="match status" value="1"/>
</dbReference>
<feature type="domain" description="Pyrroline-5-carboxylate reductase dimerisation" evidence="8">
    <location>
        <begin position="157"/>
        <end position="261"/>
    </location>
</feature>
<evidence type="ECO:0000259" key="8">
    <source>
        <dbReference type="Pfam" id="PF14748"/>
    </source>
</evidence>
<keyword evidence="4" id="KW-0641">Proline biosynthesis</keyword>
<evidence type="ECO:0000256" key="4">
    <source>
        <dbReference type="HAMAP-Rule" id="MF_01925"/>
    </source>
</evidence>
<dbReference type="Proteomes" id="UP000308891">
    <property type="component" value="Unassembled WGS sequence"/>
</dbReference>
<dbReference type="GO" id="GO:0004735">
    <property type="term" value="F:pyrroline-5-carboxylate reductase activity"/>
    <property type="evidence" value="ECO:0007669"/>
    <property type="project" value="UniProtKB-UniRule"/>
</dbReference>
<evidence type="ECO:0000256" key="3">
    <source>
        <dbReference type="ARBA" id="ARBA00023002"/>
    </source>
</evidence>
<comment type="pathway">
    <text evidence="4">Amino-acid biosynthesis; L-proline biosynthesis; L-proline from L-glutamate 5-semialdehyde: step 1/1.</text>
</comment>
<dbReference type="Gene3D" id="1.10.3730.10">
    <property type="entry name" value="ProC C-terminal domain-like"/>
    <property type="match status" value="1"/>
</dbReference>
<evidence type="ECO:0000256" key="6">
    <source>
        <dbReference type="PIRSR" id="PIRSR000193-1"/>
    </source>
</evidence>
<name>A0A4T0V434_9NEIS</name>
<dbReference type="OrthoDB" id="9805754at2"/>
<dbReference type="InterPro" id="IPR028939">
    <property type="entry name" value="P5C_Rdtase_cat_N"/>
</dbReference>
<comment type="catalytic activity">
    <reaction evidence="4">
        <text>L-proline + NADP(+) = (S)-1-pyrroline-5-carboxylate + NADPH + 2 H(+)</text>
        <dbReference type="Rhea" id="RHEA:14109"/>
        <dbReference type="ChEBI" id="CHEBI:15378"/>
        <dbReference type="ChEBI" id="CHEBI:17388"/>
        <dbReference type="ChEBI" id="CHEBI:57783"/>
        <dbReference type="ChEBI" id="CHEBI:58349"/>
        <dbReference type="ChEBI" id="CHEBI:60039"/>
        <dbReference type="EC" id="1.5.1.2"/>
    </reaction>
</comment>
<feature type="binding site" evidence="6">
    <location>
        <begin position="65"/>
        <end position="68"/>
    </location>
    <ligand>
        <name>NADP(+)</name>
        <dbReference type="ChEBI" id="CHEBI:58349"/>
    </ligand>
</feature>
<dbReference type="InterPro" id="IPR008927">
    <property type="entry name" value="6-PGluconate_DH-like_C_sf"/>
</dbReference>
<keyword evidence="4" id="KW-0028">Amino-acid biosynthesis</keyword>
<evidence type="ECO:0000313" key="10">
    <source>
        <dbReference type="Proteomes" id="UP000308891"/>
    </source>
</evidence>
<dbReference type="InterPro" id="IPR000304">
    <property type="entry name" value="Pyrroline-COOH_reductase"/>
</dbReference>
<dbReference type="AlphaFoldDB" id="A0A4T0V434"/>
<evidence type="ECO:0000313" key="9">
    <source>
        <dbReference type="EMBL" id="TIC86005.1"/>
    </source>
</evidence>
<dbReference type="RefSeq" id="WP_136551351.1">
    <property type="nucleotide sequence ID" value="NZ_STGJ01000002.1"/>
</dbReference>
<dbReference type="GO" id="GO:0005737">
    <property type="term" value="C:cytoplasm"/>
    <property type="evidence" value="ECO:0007669"/>
    <property type="project" value="UniProtKB-SubCell"/>
</dbReference>
<dbReference type="Pfam" id="PF14748">
    <property type="entry name" value="P5CR_dimer"/>
    <property type="match status" value="1"/>
</dbReference>
<gene>
    <name evidence="4" type="primary">proC</name>
    <name evidence="9" type="ORF">E5K04_02565</name>
</gene>
<dbReference type="Gene3D" id="3.40.50.720">
    <property type="entry name" value="NAD(P)-binding Rossmann-like Domain"/>
    <property type="match status" value="1"/>
</dbReference>
<organism evidence="9 10">
    <name type="scientific">Crenobacter intestini</name>
    <dbReference type="NCBI Taxonomy" id="2563443"/>
    <lineage>
        <taxon>Bacteria</taxon>
        <taxon>Pseudomonadati</taxon>
        <taxon>Pseudomonadota</taxon>
        <taxon>Betaproteobacteria</taxon>
        <taxon>Neisseriales</taxon>
        <taxon>Neisseriaceae</taxon>
        <taxon>Crenobacter</taxon>
    </lineage>
</organism>
<proteinExistence type="inferred from homology"/>
<dbReference type="SUPFAM" id="SSF48179">
    <property type="entry name" value="6-phosphogluconate dehydrogenase C-terminal domain-like"/>
    <property type="match status" value="1"/>
</dbReference>
<dbReference type="PANTHER" id="PTHR11645">
    <property type="entry name" value="PYRROLINE-5-CARBOXYLATE REDUCTASE"/>
    <property type="match status" value="1"/>
</dbReference>
<dbReference type="SUPFAM" id="SSF51735">
    <property type="entry name" value="NAD(P)-binding Rossmann-fold domains"/>
    <property type="match status" value="1"/>
</dbReference>
<dbReference type="HAMAP" id="MF_01925">
    <property type="entry name" value="P5C_reductase"/>
    <property type="match status" value="1"/>
</dbReference>
<evidence type="ECO:0000256" key="5">
    <source>
        <dbReference type="NCBIfam" id="TIGR00112"/>
    </source>
</evidence>
<dbReference type="PIRSF" id="PIRSF000193">
    <property type="entry name" value="Pyrrol-5-carb_rd"/>
    <property type="match status" value="1"/>
</dbReference>